<accession>A0AAV0QNQ8</accession>
<evidence type="ECO:0000313" key="2">
    <source>
        <dbReference type="Proteomes" id="UP001154282"/>
    </source>
</evidence>
<reference evidence="1" key="1">
    <citation type="submission" date="2022-08" db="EMBL/GenBank/DDBJ databases">
        <authorList>
            <person name="Gutierrez-Valencia J."/>
        </authorList>
    </citation>
    <scope>NUCLEOTIDE SEQUENCE</scope>
</reference>
<gene>
    <name evidence="1" type="ORF">LITE_LOCUS43751</name>
</gene>
<dbReference type="Proteomes" id="UP001154282">
    <property type="component" value="Unassembled WGS sequence"/>
</dbReference>
<protein>
    <submittedName>
        <fullName evidence="1">Uncharacterized protein</fullName>
    </submittedName>
</protein>
<comment type="caution">
    <text evidence="1">The sequence shown here is derived from an EMBL/GenBank/DDBJ whole genome shotgun (WGS) entry which is preliminary data.</text>
</comment>
<evidence type="ECO:0000313" key="1">
    <source>
        <dbReference type="EMBL" id="CAI0545943.1"/>
    </source>
</evidence>
<name>A0AAV0QNQ8_9ROSI</name>
<proteinExistence type="predicted"/>
<keyword evidence="2" id="KW-1185">Reference proteome</keyword>
<organism evidence="1 2">
    <name type="scientific">Linum tenue</name>
    <dbReference type="NCBI Taxonomy" id="586396"/>
    <lineage>
        <taxon>Eukaryota</taxon>
        <taxon>Viridiplantae</taxon>
        <taxon>Streptophyta</taxon>
        <taxon>Embryophyta</taxon>
        <taxon>Tracheophyta</taxon>
        <taxon>Spermatophyta</taxon>
        <taxon>Magnoliopsida</taxon>
        <taxon>eudicotyledons</taxon>
        <taxon>Gunneridae</taxon>
        <taxon>Pentapetalae</taxon>
        <taxon>rosids</taxon>
        <taxon>fabids</taxon>
        <taxon>Malpighiales</taxon>
        <taxon>Linaceae</taxon>
        <taxon>Linum</taxon>
    </lineage>
</organism>
<dbReference type="AlphaFoldDB" id="A0AAV0QNQ8"/>
<dbReference type="EMBL" id="CAMGYJ010000009">
    <property type="protein sequence ID" value="CAI0545943.1"/>
    <property type="molecule type" value="Genomic_DNA"/>
</dbReference>
<sequence length="190" mass="21330">MELRCCRCIMTSNFYLSELKKYSLDFDTNRLWISSISLVGFVGCSGGRRLAMLEGVVLDMQSGTKSSGSYIDNEDSFVCLAVSLLTFHVTLHPKWIYQTNQTQASSILAMESCASQGLELPRKTLLAVIKEQEFCLIDMLEALDVQLQEKSAFALGRLAQGHILMSFLAPNITRQKLLSLDMFCFIISIY</sequence>